<dbReference type="SUPFAM" id="SSF89392">
    <property type="entry name" value="Prokaryotic lipoproteins and lipoprotein localization factors"/>
    <property type="match status" value="1"/>
</dbReference>
<dbReference type="AlphaFoldDB" id="A0A2M9R7J7"/>
<evidence type="ECO:0000256" key="2">
    <source>
        <dbReference type="SAM" id="SignalP"/>
    </source>
</evidence>
<protein>
    <submittedName>
        <fullName evidence="3">Cell envelope biogenesis protein LolA</fullName>
    </submittedName>
</protein>
<dbReference type="RefSeq" id="WP_100678396.1">
    <property type="nucleotide sequence ID" value="NZ_NIPO01000001.1"/>
</dbReference>
<accession>A0A2M9R7J7</accession>
<dbReference type="EMBL" id="NIPO01000001">
    <property type="protein sequence ID" value="PJR04837.1"/>
    <property type="molecule type" value="Genomic_DNA"/>
</dbReference>
<dbReference type="PANTHER" id="PTHR35869">
    <property type="entry name" value="OUTER-MEMBRANE LIPOPROTEIN CARRIER PROTEIN"/>
    <property type="match status" value="1"/>
</dbReference>
<proteinExistence type="predicted"/>
<dbReference type="Pfam" id="PF03548">
    <property type="entry name" value="LolA"/>
    <property type="match status" value="1"/>
</dbReference>
<comment type="caution">
    <text evidence="3">The sequence shown here is derived from an EMBL/GenBank/DDBJ whole genome shotgun (WGS) entry which is preliminary data.</text>
</comment>
<dbReference type="InterPro" id="IPR029046">
    <property type="entry name" value="LolA/LolB/LppX"/>
</dbReference>
<feature type="chain" id="PRO_5014838569" evidence="2">
    <location>
        <begin position="24"/>
        <end position="213"/>
    </location>
</feature>
<keyword evidence="4" id="KW-1185">Reference proteome</keyword>
<keyword evidence="1 2" id="KW-0732">Signal</keyword>
<dbReference type="CDD" id="cd16325">
    <property type="entry name" value="LolA"/>
    <property type="match status" value="1"/>
</dbReference>
<evidence type="ECO:0000313" key="3">
    <source>
        <dbReference type="EMBL" id="PJR04837.1"/>
    </source>
</evidence>
<dbReference type="Proteomes" id="UP000231960">
    <property type="component" value="Unassembled WGS sequence"/>
</dbReference>
<evidence type="ECO:0000313" key="4">
    <source>
        <dbReference type="Proteomes" id="UP000231960"/>
    </source>
</evidence>
<name>A0A2M9R7J7_9FLAO</name>
<sequence length="213" mass="24403">MNKIRNVFFSLIAVFAVISSSFAQQQKLSANELTQFKSGVTEKSKKIKSLKTDFVQHKHMSFLSNDIETSGNMVFQASDLLNWRYTKPYQYSIVFKKGKIHINDQGNKSSFDASGNKMFEKINKLIIGSVSGNMFDDNEFSISYYKNKTHYVAKFIPKSKDLKKVIAEIELYFPFDTFVVSEVKLNESSGDYTRIVFKNQQLNAKVSPSDFTN</sequence>
<dbReference type="Gene3D" id="2.50.20.10">
    <property type="entry name" value="Lipoprotein localisation LolA/LolB/LppX"/>
    <property type="match status" value="1"/>
</dbReference>
<dbReference type="InterPro" id="IPR004564">
    <property type="entry name" value="OM_lipoprot_carrier_LolA-like"/>
</dbReference>
<dbReference type="PANTHER" id="PTHR35869:SF1">
    <property type="entry name" value="OUTER-MEMBRANE LIPOPROTEIN CARRIER PROTEIN"/>
    <property type="match status" value="1"/>
</dbReference>
<organism evidence="3 4">
    <name type="scientific">Avrilella dinanensis</name>
    <dbReference type="NCBI Taxonomy" id="2008672"/>
    <lineage>
        <taxon>Bacteria</taxon>
        <taxon>Pseudomonadati</taxon>
        <taxon>Bacteroidota</taxon>
        <taxon>Flavobacteriia</taxon>
        <taxon>Flavobacteriales</taxon>
        <taxon>Flavobacteriaceae</taxon>
        <taxon>Avrilella</taxon>
    </lineage>
</organism>
<reference evidence="3 4" key="1">
    <citation type="submission" date="2017-06" db="EMBL/GenBank/DDBJ databases">
        <title>Description of Avrilella dinanensis gen. nov. sp. nov.</title>
        <authorList>
            <person name="Leyer C."/>
            <person name="Sassi M."/>
            <person name="Minet J."/>
            <person name="Kayal S."/>
            <person name="Cattoir V."/>
        </authorList>
    </citation>
    <scope>NUCLEOTIDE SEQUENCE [LARGE SCALE GENOMIC DNA]</scope>
    <source>
        <strain evidence="3 4">UR159</strain>
    </source>
</reference>
<gene>
    <name evidence="3" type="ORF">CDL10_10015</name>
</gene>
<evidence type="ECO:0000256" key="1">
    <source>
        <dbReference type="ARBA" id="ARBA00022729"/>
    </source>
</evidence>
<dbReference type="OrthoDB" id="1027451at2"/>
<feature type="signal peptide" evidence="2">
    <location>
        <begin position="1"/>
        <end position="23"/>
    </location>
</feature>